<comment type="caution">
    <text evidence="1">The sequence shown here is derived from an EMBL/GenBank/DDBJ whole genome shotgun (WGS) entry which is preliminary data.</text>
</comment>
<organism evidence="1 2">
    <name type="scientific">Nephila pilipes</name>
    <name type="common">Giant wood spider</name>
    <name type="synonym">Nephila maculata</name>
    <dbReference type="NCBI Taxonomy" id="299642"/>
    <lineage>
        <taxon>Eukaryota</taxon>
        <taxon>Metazoa</taxon>
        <taxon>Ecdysozoa</taxon>
        <taxon>Arthropoda</taxon>
        <taxon>Chelicerata</taxon>
        <taxon>Arachnida</taxon>
        <taxon>Araneae</taxon>
        <taxon>Araneomorphae</taxon>
        <taxon>Entelegynae</taxon>
        <taxon>Araneoidea</taxon>
        <taxon>Nephilidae</taxon>
        <taxon>Nephila</taxon>
    </lineage>
</organism>
<evidence type="ECO:0000313" key="2">
    <source>
        <dbReference type="Proteomes" id="UP000887013"/>
    </source>
</evidence>
<protein>
    <submittedName>
        <fullName evidence="1">Uncharacterized protein</fullName>
    </submittedName>
</protein>
<accession>A0A8X6QZY6</accession>
<dbReference type="Proteomes" id="UP000887013">
    <property type="component" value="Unassembled WGS sequence"/>
</dbReference>
<reference evidence="1" key="1">
    <citation type="submission" date="2020-08" db="EMBL/GenBank/DDBJ databases">
        <title>Multicomponent nature underlies the extraordinary mechanical properties of spider dragline silk.</title>
        <authorList>
            <person name="Kono N."/>
            <person name="Nakamura H."/>
            <person name="Mori M."/>
            <person name="Yoshida Y."/>
            <person name="Ohtoshi R."/>
            <person name="Malay A.D."/>
            <person name="Moran D.A.P."/>
            <person name="Tomita M."/>
            <person name="Numata K."/>
            <person name="Arakawa K."/>
        </authorList>
    </citation>
    <scope>NUCLEOTIDE SEQUENCE</scope>
</reference>
<dbReference type="AlphaFoldDB" id="A0A8X6QZY6"/>
<keyword evidence="2" id="KW-1185">Reference proteome</keyword>
<sequence length="118" mass="13285">MKWVKLISPSELTEKLDEYESIQTGCKSSNLVNHREKWKNKVHGPVPVPCAVLNKLESNQDTTTYEGSRENVQVNSLRITSVEKVENPFVASAELIPTESVNAKATQDKTISFIKLRN</sequence>
<name>A0A8X6QZY6_NEPPI</name>
<proteinExistence type="predicted"/>
<dbReference type="EMBL" id="BMAW01132854">
    <property type="protein sequence ID" value="GFU45730.1"/>
    <property type="molecule type" value="Genomic_DNA"/>
</dbReference>
<evidence type="ECO:0000313" key="1">
    <source>
        <dbReference type="EMBL" id="GFU45730.1"/>
    </source>
</evidence>
<gene>
    <name evidence="1" type="ORF">NPIL_613241</name>
</gene>